<dbReference type="Proteomes" id="UP000681967">
    <property type="component" value="Unassembled WGS sequence"/>
</dbReference>
<evidence type="ECO:0000313" key="3">
    <source>
        <dbReference type="Proteomes" id="UP000681967"/>
    </source>
</evidence>
<dbReference type="EMBL" id="CAJOBH010120173">
    <property type="protein sequence ID" value="CAF4707632.1"/>
    <property type="molecule type" value="Genomic_DNA"/>
</dbReference>
<evidence type="ECO:0000313" key="1">
    <source>
        <dbReference type="EMBL" id="CAF4707632.1"/>
    </source>
</evidence>
<name>A0A8S3A7E3_9BILA</name>
<feature type="non-terminal residue" evidence="1">
    <location>
        <position position="1"/>
    </location>
</feature>
<dbReference type="Proteomes" id="UP000681720">
    <property type="component" value="Unassembled WGS sequence"/>
</dbReference>
<comment type="caution">
    <text evidence="1">The sequence shown here is derived from an EMBL/GenBank/DDBJ whole genome shotgun (WGS) entry which is preliminary data.</text>
</comment>
<reference evidence="1" key="1">
    <citation type="submission" date="2021-02" db="EMBL/GenBank/DDBJ databases">
        <authorList>
            <person name="Nowell W R."/>
        </authorList>
    </citation>
    <scope>NUCLEOTIDE SEQUENCE</scope>
</reference>
<sequence length="45" mass="5363">MNQREMDLKSQTIITMNTQLNHVMLEHIEQTNEPPKQFTFDAVYP</sequence>
<gene>
    <name evidence="1" type="ORF">BYL167_LOCUS44348</name>
    <name evidence="2" type="ORF">GIL414_LOCUS46440</name>
</gene>
<accession>A0A8S3A7E3</accession>
<dbReference type="EMBL" id="CAJOBJ010145771">
    <property type="protein sequence ID" value="CAF4783340.1"/>
    <property type="molecule type" value="Genomic_DNA"/>
</dbReference>
<protein>
    <submittedName>
        <fullName evidence="1">Uncharacterized protein</fullName>
    </submittedName>
</protein>
<evidence type="ECO:0000313" key="2">
    <source>
        <dbReference type="EMBL" id="CAF4783340.1"/>
    </source>
</evidence>
<proteinExistence type="predicted"/>
<organism evidence="1 3">
    <name type="scientific">Rotaria magnacalcarata</name>
    <dbReference type="NCBI Taxonomy" id="392030"/>
    <lineage>
        <taxon>Eukaryota</taxon>
        <taxon>Metazoa</taxon>
        <taxon>Spiralia</taxon>
        <taxon>Gnathifera</taxon>
        <taxon>Rotifera</taxon>
        <taxon>Eurotatoria</taxon>
        <taxon>Bdelloidea</taxon>
        <taxon>Philodinida</taxon>
        <taxon>Philodinidae</taxon>
        <taxon>Rotaria</taxon>
    </lineage>
</organism>
<dbReference type="AlphaFoldDB" id="A0A8S3A7E3"/>